<evidence type="ECO:0000313" key="4">
    <source>
        <dbReference type="Proteomes" id="UP001521116"/>
    </source>
</evidence>
<accession>A0ABR3SH78</accession>
<proteinExistence type="predicted"/>
<dbReference type="InterPro" id="IPR029058">
    <property type="entry name" value="AB_hydrolase_fold"/>
</dbReference>
<organism evidence="3 4">
    <name type="scientific">Neofusicoccum ribis</name>
    <dbReference type="NCBI Taxonomy" id="45134"/>
    <lineage>
        <taxon>Eukaryota</taxon>
        <taxon>Fungi</taxon>
        <taxon>Dikarya</taxon>
        <taxon>Ascomycota</taxon>
        <taxon>Pezizomycotina</taxon>
        <taxon>Dothideomycetes</taxon>
        <taxon>Dothideomycetes incertae sedis</taxon>
        <taxon>Botryosphaeriales</taxon>
        <taxon>Botryosphaeriaceae</taxon>
        <taxon>Neofusicoccum</taxon>
    </lineage>
</organism>
<dbReference type="Proteomes" id="UP001521116">
    <property type="component" value="Unassembled WGS sequence"/>
</dbReference>
<gene>
    <name evidence="3" type="ORF">SLS56_009466</name>
</gene>
<evidence type="ECO:0000256" key="1">
    <source>
        <dbReference type="ARBA" id="ARBA00022801"/>
    </source>
</evidence>
<keyword evidence="4" id="KW-1185">Reference proteome</keyword>
<reference evidence="3 4" key="1">
    <citation type="submission" date="2024-02" db="EMBL/GenBank/DDBJ databases">
        <title>De novo assembly and annotation of 12 fungi associated with fruit tree decline syndrome in Ontario, Canada.</title>
        <authorList>
            <person name="Sulman M."/>
            <person name="Ellouze W."/>
            <person name="Ilyukhin E."/>
        </authorList>
    </citation>
    <scope>NUCLEOTIDE SEQUENCE [LARGE SCALE GENOMIC DNA]</scope>
    <source>
        <strain evidence="3 4">M1-105</strain>
    </source>
</reference>
<dbReference type="SUPFAM" id="SSF53474">
    <property type="entry name" value="alpha/beta-Hydrolases"/>
    <property type="match status" value="1"/>
</dbReference>
<protein>
    <recommendedName>
        <fullName evidence="2">Alpha/beta hydrolase fold-3 domain-containing protein</fullName>
    </recommendedName>
</protein>
<evidence type="ECO:0000313" key="3">
    <source>
        <dbReference type="EMBL" id="KAL1620800.1"/>
    </source>
</evidence>
<dbReference type="PANTHER" id="PTHR48081">
    <property type="entry name" value="AB HYDROLASE SUPERFAMILY PROTEIN C4A8.06C"/>
    <property type="match status" value="1"/>
</dbReference>
<dbReference type="InterPro" id="IPR050300">
    <property type="entry name" value="GDXG_lipolytic_enzyme"/>
</dbReference>
<dbReference type="PANTHER" id="PTHR48081:SF31">
    <property type="entry name" value="STERYL ACETYL HYDROLASE MUG81-RELATED"/>
    <property type="match status" value="1"/>
</dbReference>
<keyword evidence="1" id="KW-0378">Hydrolase</keyword>
<evidence type="ECO:0000259" key="2">
    <source>
        <dbReference type="Pfam" id="PF07859"/>
    </source>
</evidence>
<feature type="domain" description="Alpha/beta hydrolase fold-3" evidence="2">
    <location>
        <begin position="48"/>
        <end position="257"/>
    </location>
</feature>
<name>A0ABR3SH78_9PEZI</name>
<comment type="caution">
    <text evidence="3">The sequence shown here is derived from an EMBL/GenBank/DDBJ whole genome shotgun (WGS) entry which is preliminary data.</text>
</comment>
<dbReference type="Gene3D" id="3.40.50.1820">
    <property type="entry name" value="alpha/beta hydrolase"/>
    <property type="match status" value="1"/>
</dbReference>
<dbReference type="InterPro" id="IPR013094">
    <property type="entry name" value="AB_hydrolase_3"/>
</dbReference>
<sequence length="304" mass="33626">MWLISWSTICSPTPAQKLNTLSPDTDVIYRQWAKKTGVTPEKETIKDGGGYNIPALPGHLDFLWNLVKDLNASADGGFAVLLLQYDVSPFEVYPRQLAQAAGLVNHVLETLKVPPENILIGGDSAGGNMTLGVISHILHPHPDPSVPRIESAFGKGRKLKGAFLIAPWTDPFSSEYDSMKRNHGKDLLSVTFLLRWSSSFLNGQPQDPYNKPIATPAGWWDNVSDVLEGFFLACGLDDLLLDSALQFATTFKQAWKDERNTTVALAENEGHISCIMDPSFGFKSDDVQMYVQARDWLRKTLPPV</sequence>
<dbReference type="EMBL" id="JAJVDC020000161">
    <property type="protein sequence ID" value="KAL1620800.1"/>
    <property type="molecule type" value="Genomic_DNA"/>
</dbReference>
<dbReference type="Pfam" id="PF07859">
    <property type="entry name" value="Abhydrolase_3"/>
    <property type="match status" value="1"/>
</dbReference>